<comment type="caution">
    <text evidence="2">The sequence shown here is derived from an EMBL/GenBank/DDBJ whole genome shotgun (WGS) entry which is preliminary data.</text>
</comment>
<sequence>MVVDLINSTSSEWKRDIITSTFADVDVARILRISLVANPQKDVVVTCPSSLLGFSTTAQYFNAYHSIVPEMRKGQAFKMGLELGVTEAIIEDDSLTIIKKCNNLSQDKSEIRAHIHNIQYHSSRFLSIQFKHANREANQLTHRLTVERLRNGEEFYLEGAVPGFARRTMEDEWICEPD</sequence>
<feature type="domain" description="RNase H type-1" evidence="1">
    <location>
        <begin position="78"/>
        <end position="144"/>
    </location>
</feature>
<evidence type="ECO:0000259" key="1">
    <source>
        <dbReference type="Pfam" id="PF13456"/>
    </source>
</evidence>
<accession>A0A8J5YU78</accession>
<proteinExistence type="predicted"/>
<dbReference type="InterPro" id="IPR002156">
    <property type="entry name" value="RNaseH_domain"/>
</dbReference>
<dbReference type="CDD" id="cd06222">
    <property type="entry name" value="RNase_H_like"/>
    <property type="match status" value="1"/>
</dbReference>
<dbReference type="Pfam" id="PF13456">
    <property type="entry name" value="RVT_3"/>
    <property type="match status" value="1"/>
</dbReference>
<evidence type="ECO:0000313" key="2">
    <source>
        <dbReference type="EMBL" id="KAG8489077.1"/>
    </source>
</evidence>
<keyword evidence="3" id="KW-1185">Reference proteome</keyword>
<dbReference type="InterPro" id="IPR044730">
    <property type="entry name" value="RNase_H-like_dom_plant"/>
</dbReference>
<protein>
    <recommendedName>
        <fullName evidence="1">RNase H type-1 domain-containing protein</fullName>
    </recommendedName>
</protein>
<evidence type="ECO:0000313" key="3">
    <source>
        <dbReference type="Proteomes" id="UP000701853"/>
    </source>
</evidence>
<dbReference type="AlphaFoldDB" id="A0A8J5YU78"/>
<organism evidence="2 3">
    <name type="scientific">Gossypium anomalum</name>
    <dbReference type="NCBI Taxonomy" id="47600"/>
    <lineage>
        <taxon>Eukaryota</taxon>
        <taxon>Viridiplantae</taxon>
        <taxon>Streptophyta</taxon>
        <taxon>Embryophyta</taxon>
        <taxon>Tracheophyta</taxon>
        <taxon>Spermatophyta</taxon>
        <taxon>Magnoliopsida</taxon>
        <taxon>eudicotyledons</taxon>
        <taxon>Gunneridae</taxon>
        <taxon>Pentapetalae</taxon>
        <taxon>rosids</taxon>
        <taxon>malvids</taxon>
        <taxon>Malvales</taxon>
        <taxon>Malvaceae</taxon>
        <taxon>Malvoideae</taxon>
        <taxon>Gossypium</taxon>
    </lineage>
</organism>
<name>A0A8J5YU78_9ROSI</name>
<dbReference type="EMBL" id="JAHUZN010000007">
    <property type="protein sequence ID" value="KAG8489077.1"/>
    <property type="molecule type" value="Genomic_DNA"/>
</dbReference>
<dbReference type="GO" id="GO:0003676">
    <property type="term" value="F:nucleic acid binding"/>
    <property type="evidence" value="ECO:0007669"/>
    <property type="project" value="InterPro"/>
</dbReference>
<dbReference type="OrthoDB" id="985111at2759"/>
<gene>
    <name evidence="2" type="ORF">CXB51_017094</name>
</gene>
<dbReference type="Proteomes" id="UP000701853">
    <property type="component" value="Chromosome 7"/>
</dbReference>
<dbReference type="GO" id="GO:0004523">
    <property type="term" value="F:RNA-DNA hybrid ribonuclease activity"/>
    <property type="evidence" value="ECO:0007669"/>
    <property type="project" value="InterPro"/>
</dbReference>
<reference evidence="2 3" key="1">
    <citation type="journal article" date="2021" name="bioRxiv">
        <title>The Gossypium anomalum genome as a resource for cotton improvement and evolutionary analysis of hybrid incompatibility.</title>
        <authorList>
            <person name="Grover C.E."/>
            <person name="Yuan D."/>
            <person name="Arick M.A."/>
            <person name="Miller E.R."/>
            <person name="Hu G."/>
            <person name="Peterson D.G."/>
            <person name="Wendel J.F."/>
            <person name="Udall J.A."/>
        </authorList>
    </citation>
    <scope>NUCLEOTIDE SEQUENCE [LARGE SCALE GENOMIC DNA]</scope>
    <source>
        <strain evidence="2">JFW-Udall</strain>
        <tissue evidence="2">Leaf</tissue>
    </source>
</reference>